<comment type="caution">
    <text evidence="8">The sequence shown here is derived from an EMBL/GenBank/DDBJ whole genome shotgun (WGS) entry which is preliminary data.</text>
</comment>
<feature type="transmembrane region" description="Helical" evidence="6">
    <location>
        <begin position="63"/>
        <end position="81"/>
    </location>
</feature>
<dbReference type="Gene3D" id="1.20.1720.10">
    <property type="entry name" value="Multidrug resistance protein D"/>
    <property type="match status" value="1"/>
</dbReference>
<name>A0ABP8P9L7_9NOCA</name>
<feature type="transmembrane region" description="Helical" evidence="6">
    <location>
        <begin position="176"/>
        <end position="198"/>
    </location>
</feature>
<evidence type="ECO:0000313" key="9">
    <source>
        <dbReference type="Proteomes" id="UP001501183"/>
    </source>
</evidence>
<feature type="transmembrane region" description="Helical" evidence="6">
    <location>
        <begin position="316"/>
        <end position="339"/>
    </location>
</feature>
<evidence type="ECO:0000256" key="3">
    <source>
        <dbReference type="ARBA" id="ARBA00022692"/>
    </source>
</evidence>
<dbReference type="Gene3D" id="1.20.1250.20">
    <property type="entry name" value="MFS general substrate transporter like domains"/>
    <property type="match status" value="1"/>
</dbReference>
<keyword evidence="5 6" id="KW-0472">Membrane</keyword>
<feature type="transmembrane region" description="Helical" evidence="6">
    <location>
        <begin position="272"/>
        <end position="296"/>
    </location>
</feature>
<evidence type="ECO:0000313" key="8">
    <source>
        <dbReference type="EMBL" id="GAA4482773.1"/>
    </source>
</evidence>
<evidence type="ECO:0000256" key="1">
    <source>
        <dbReference type="ARBA" id="ARBA00004651"/>
    </source>
</evidence>
<feature type="domain" description="Major facilitator superfamily (MFS) profile" evidence="7">
    <location>
        <begin position="28"/>
        <end position="477"/>
    </location>
</feature>
<dbReference type="PANTHER" id="PTHR23501">
    <property type="entry name" value="MAJOR FACILITATOR SUPERFAMILY"/>
    <property type="match status" value="1"/>
</dbReference>
<comment type="subcellular location">
    <subcellularLocation>
        <location evidence="1">Cell membrane</location>
        <topology evidence="1">Multi-pass membrane protein</topology>
    </subcellularLocation>
</comment>
<dbReference type="InterPro" id="IPR036259">
    <property type="entry name" value="MFS_trans_sf"/>
</dbReference>
<dbReference type="SUPFAM" id="SSF103473">
    <property type="entry name" value="MFS general substrate transporter"/>
    <property type="match status" value="1"/>
</dbReference>
<feature type="transmembrane region" description="Helical" evidence="6">
    <location>
        <begin position="236"/>
        <end position="252"/>
    </location>
</feature>
<feature type="transmembrane region" description="Helical" evidence="6">
    <location>
        <begin position="210"/>
        <end position="230"/>
    </location>
</feature>
<feature type="transmembrane region" description="Helical" evidence="6">
    <location>
        <begin position="416"/>
        <end position="437"/>
    </location>
</feature>
<feature type="transmembrane region" description="Helical" evidence="6">
    <location>
        <begin position="148"/>
        <end position="170"/>
    </location>
</feature>
<dbReference type="RefSeq" id="WP_345347235.1">
    <property type="nucleotide sequence ID" value="NZ_BAABFB010000050.1"/>
</dbReference>
<keyword evidence="3 6" id="KW-0812">Transmembrane</keyword>
<feature type="transmembrane region" description="Helical" evidence="6">
    <location>
        <begin position="93"/>
        <end position="116"/>
    </location>
</feature>
<sequence>MVQPEQVTEHAGTVRMTPDTSRRRAIVLVIVIALITEIVTFEYTLVSPALPNIAAAFHTTQPGLVITTTMLVAGVTAPVLAKLADIHGKKKLLLCGAASFMVGSLACAIAPTFPVLLVGRGLQGVAVVGVVVSIGLIRDLLPPRYVPVAIGAIGVGTGTGSILGPLLGGWFIDNLGFRACFWFLLAYMAVAAAIVATIVPETPVRIRHRLDLLGAVLLGLGVGALIVAAVRPDLRVPSAVVGVVMLVAFVQAERRTSEPLMSMTLLARPAVWTTLVAALFIGVISGATSVLFPQLLRSPAQPGESGSGMGFDAVEFALYYGLPQGIAGCACGFVAGWISRRHAPRTALIVAAGLLTCAVSLTAAGLADTHGMVVLVGALMGAGIGMYYSGSANLIVEAVPANTQSVSQSMKNTAEAVAGSFASAAVGAILAAHVLTVDPTTHQTVFPTSGFHTAFLLCSASGVLALLVAVAMRTGRTPATGGVAPGTE</sequence>
<dbReference type="PANTHER" id="PTHR23501:SF197">
    <property type="entry name" value="COMD"/>
    <property type="match status" value="1"/>
</dbReference>
<gene>
    <name evidence="8" type="ORF">GCM10023094_33370</name>
</gene>
<evidence type="ECO:0000256" key="6">
    <source>
        <dbReference type="SAM" id="Phobius"/>
    </source>
</evidence>
<dbReference type="EMBL" id="BAABFB010000050">
    <property type="protein sequence ID" value="GAA4482773.1"/>
    <property type="molecule type" value="Genomic_DNA"/>
</dbReference>
<keyword evidence="9" id="KW-1185">Reference proteome</keyword>
<evidence type="ECO:0000259" key="7">
    <source>
        <dbReference type="PROSITE" id="PS50850"/>
    </source>
</evidence>
<dbReference type="Proteomes" id="UP001501183">
    <property type="component" value="Unassembled WGS sequence"/>
</dbReference>
<feature type="transmembrane region" description="Helical" evidence="6">
    <location>
        <begin position="25"/>
        <end position="43"/>
    </location>
</feature>
<protein>
    <recommendedName>
        <fullName evidence="7">Major facilitator superfamily (MFS) profile domain-containing protein</fullName>
    </recommendedName>
</protein>
<evidence type="ECO:0000256" key="2">
    <source>
        <dbReference type="ARBA" id="ARBA00022448"/>
    </source>
</evidence>
<feature type="transmembrane region" description="Helical" evidence="6">
    <location>
        <begin position="122"/>
        <end position="141"/>
    </location>
</feature>
<proteinExistence type="predicted"/>
<evidence type="ECO:0000256" key="4">
    <source>
        <dbReference type="ARBA" id="ARBA00022989"/>
    </source>
</evidence>
<evidence type="ECO:0000256" key="5">
    <source>
        <dbReference type="ARBA" id="ARBA00023136"/>
    </source>
</evidence>
<keyword evidence="2" id="KW-0813">Transport</keyword>
<feature type="transmembrane region" description="Helical" evidence="6">
    <location>
        <begin position="346"/>
        <end position="367"/>
    </location>
</feature>
<keyword evidence="4 6" id="KW-1133">Transmembrane helix</keyword>
<dbReference type="InterPro" id="IPR011701">
    <property type="entry name" value="MFS"/>
</dbReference>
<feature type="transmembrane region" description="Helical" evidence="6">
    <location>
        <begin position="373"/>
        <end position="396"/>
    </location>
</feature>
<dbReference type="Pfam" id="PF07690">
    <property type="entry name" value="MFS_1"/>
    <property type="match status" value="1"/>
</dbReference>
<organism evidence="8 9">
    <name type="scientific">Rhodococcus olei</name>
    <dbReference type="NCBI Taxonomy" id="2161675"/>
    <lineage>
        <taxon>Bacteria</taxon>
        <taxon>Bacillati</taxon>
        <taxon>Actinomycetota</taxon>
        <taxon>Actinomycetes</taxon>
        <taxon>Mycobacteriales</taxon>
        <taxon>Nocardiaceae</taxon>
        <taxon>Rhodococcus</taxon>
    </lineage>
</organism>
<dbReference type="PROSITE" id="PS50850">
    <property type="entry name" value="MFS"/>
    <property type="match status" value="1"/>
</dbReference>
<reference evidence="9" key="1">
    <citation type="journal article" date="2019" name="Int. J. Syst. Evol. Microbiol.">
        <title>The Global Catalogue of Microorganisms (GCM) 10K type strain sequencing project: providing services to taxonomists for standard genome sequencing and annotation.</title>
        <authorList>
            <consortium name="The Broad Institute Genomics Platform"/>
            <consortium name="The Broad Institute Genome Sequencing Center for Infectious Disease"/>
            <person name="Wu L."/>
            <person name="Ma J."/>
        </authorList>
    </citation>
    <scope>NUCLEOTIDE SEQUENCE [LARGE SCALE GENOMIC DNA]</scope>
    <source>
        <strain evidence="9">JCM 32206</strain>
    </source>
</reference>
<accession>A0ABP8P9L7</accession>
<dbReference type="InterPro" id="IPR020846">
    <property type="entry name" value="MFS_dom"/>
</dbReference>
<feature type="transmembrane region" description="Helical" evidence="6">
    <location>
        <begin position="449"/>
        <end position="470"/>
    </location>
</feature>